<sequence length="39" mass="4133">MVLCGLSVAGLHAPDAKTPPRGEAWGRFNRLGRGKIRGS</sequence>
<dbReference type="EMBL" id="CP012023">
    <property type="protein sequence ID" value="ALI56674.1"/>
    <property type="molecule type" value="Genomic_DNA"/>
</dbReference>
<evidence type="ECO:0000313" key="2">
    <source>
        <dbReference type="Proteomes" id="UP000064920"/>
    </source>
</evidence>
<protein>
    <submittedName>
        <fullName evidence="1">Uncharacterized protein</fullName>
    </submittedName>
</protein>
<accession>A0A0P0A7D7</accession>
<evidence type="ECO:0000313" key="1">
    <source>
        <dbReference type="EMBL" id="ALI56674.1"/>
    </source>
</evidence>
<dbReference type="Proteomes" id="UP000064920">
    <property type="component" value="Chromosome"/>
</dbReference>
<proteinExistence type="predicted"/>
<dbReference type="AlphaFoldDB" id="A0A0P0A7D7"/>
<keyword evidence="2" id="KW-1185">Reference proteome</keyword>
<dbReference type="STRING" id="1397108.IMCC12053_2727"/>
<reference evidence="1 2" key="1">
    <citation type="submission" date="2015-05" db="EMBL/GenBank/DDBJ databases">
        <authorList>
            <person name="Wang D.B."/>
            <person name="Wang M."/>
        </authorList>
    </citation>
    <scope>NUCLEOTIDE SEQUENCE [LARGE SCALE GENOMIC DNA]</scope>
    <source>
        <strain evidence="1 2">IMCC 12053</strain>
    </source>
</reference>
<organism evidence="1 2">
    <name type="scientific">Celeribacter marinus</name>
    <dbReference type="NCBI Taxonomy" id="1397108"/>
    <lineage>
        <taxon>Bacteria</taxon>
        <taxon>Pseudomonadati</taxon>
        <taxon>Pseudomonadota</taxon>
        <taxon>Alphaproteobacteria</taxon>
        <taxon>Rhodobacterales</taxon>
        <taxon>Roseobacteraceae</taxon>
        <taxon>Celeribacter</taxon>
    </lineage>
</organism>
<gene>
    <name evidence="1" type="ORF">IMCC12053_2727</name>
</gene>
<dbReference type="KEGG" id="cmar:IMCC12053_2727"/>
<name>A0A0P0A7D7_9RHOB</name>